<gene>
    <name evidence="1" type="ORF">GO816_00595</name>
</gene>
<reference evidence="1 2" key="1">
    <citation type="submission" date="2019-12" db="EMBL/GenBank/DDBJ databases">
        <title>Mucilaginibacter sp. HME9299 genome sequencing and assembly.</title>
        <authorList>
            <person name="Kang H."/>
            <person name="Kim H."/>
            <person name="Joh K."/>
        </authorList>
    </citation>
    <scope>NUCLEOTIDE SEQUENCE [LARGE SCALE GENOMIC DNA]</scope>
    <source>
        <strain evidence="1 2">HME9299</strain>
    </source>
</reference>
<evidence type="ECO:0000313" key="1">
    <source>
        <dbReference type="EMBL" id="MVN89618.1"/>
    </source>
</evidence>
<dbReference type="AlphaFoldDB" id="A0A6I4I664"/>
<protein>
    <submittedName>
        <fullName evidence="1">Uncharacterized protein</fullName>
    </submittedName>
</protein>
<sequence>MLYAGDERKHNNPNLAYVDAESVRGGNRVTANLSTLLSDFTNKLDQLKEHVTRVYVISEDKDYRLKNKAKINDLMAGWSVVNAVSDVSDKEDKANKVQTVSSLTQATSTNYPSERAVRLLHDQEVADRSSAITNAIDAIKDNVNPQFDTLKKIADAFVGSPVQKSFSSPTERNSFNVSKLPFQAFVTDDGDGKWALYQAISTGTNATYVKVSDPDLLNTALSDQQIKAAYERNLDTNVFTNADKEKLSGVTRDFTLSFPQPVRFYKDYFENKVTISKVVGDGVNLLRYSTDGGVHFYPINLPFSGSLTIDAGWIIWRIDFPNTTVALAAVNIKLL</sequence>
<keyword evidence="2" id="KW-1185">Reference proteome</keyword>
<dbReference type="EMBL" id="WQLA01000001">
    <property type="protein sequence ID" value="MVN89618.1"/>
    <property type="molecule type" value="Genomic_DNA"/>
</dbReference>
<comment type="caution">
    <text evidence="1">The sequence shown here is derived from an EMBL/GenBank/DDBJ whole genome shotgun (WGS) entry which is preliminary data.</text>
</comment>
<proteinExistence type="predicted"/>
<dbReference type="OrthoDB" id="10006206at2"/>
<dbReference type="Proteomes" id="UP000434850">
    <property type="component" value="Unassembled WGS sequence"/>
</dbReference>
<organism evidence="1 2">
    <name type="scientific">Mucilaginibacter aquatilis</name>
    <dbReference type="NCBI Taxonomy" id="1517760"/>
    <lineage>
        <taxon>Bacteria</taxon>
        <taxon>Pseudomonadati</taxon>
        <taxon>Bacteroidota</taxon>
        <taxon>Sphingobacteriia</taxon>
        <taxon>Sphingobacteriales</taxon>
        <taxon>Sphingobacteriaceae</taxon>
        <taxon>Mucilaginibacter</taxon>
    </lineage>
</organism>
<accession>A0A6I4I664</accession>
<dbReference type="RefSeq" id="WP_157539418.1">
    <property type="nucleotide sequence ID" value="NZ_WQLA01000001.1"/>
</dbReference>
<evidence type="ECO:0000313" key="2">
    <source>
        <dbReference type="Proteomes" id="UP000434850"/>
    </source>
</evidence>
<name>A0A6I4I664_9SPHI</name>